<proteinExistence type="predicted"/>
<evidence type="ECO:0000313" key="1">
    <source>
        <dbReference type="EMBL" id="KWV60274.1"/>
    </source>
</evidence>
<dbReference type="EMBL" id="LNCD01000001">
    <property type="protein sequence ID" value="KWV60274.1"/>
    <property type="molecule type" value="Genomic_DNA"/>
</dbReference>
<sequence length="138" mass="15004">MTGKQSRNGSLADNHILAAVRQIKAFAKNPALDCGCSTVVGQVLVSLVPKQRAAVVQELFLSAMRQRDKVSTLMELLKELDQFGPATEIGEVEEAALIFDDLAQQARLGSQLLRAFAFNRNDVLAPSTKHVEVQEALS</sequence>
<dbReference type="AlphaFoldDB" id="A0A120FRL2"/>
<comment type="caution">
    <text evidence="1">The sequence shown here is derived from an EMBL/GenBank/DDBJ whole genome shotgun (WGS) entry which is preliminary data.</text>
</comment>
<organism evidence="1 2">
    <name type="scientific">Rhizobium altiplani</name>
    <dbReference type="NCBI Taxonomy" id="1864509"/>
    <lineage>
        <taxon>Bacteria</taxon>
        <taxon>Pseudomonadati</taxon>
        <taxon>Pseudomonadota</taxon>
        <taxon>Alphaproteobacteria</taxon>
        <taxon>Hyphomicrobiales</taxon>
        <taxon>Rhizobiaceae</taxon>
        <taxon>Rhizobium/Agrobacterium group</taxon>
        <taxon>Rhizobium</taxon>
    </lineage>
</organism>
<dbReference type="RefSeq" id="WP_062368266.1">
    <property type="nucleotide sequence ID" value="NZ_LNCD01000001.1"/>
</dbReference>
<keyword evidence="2" id="KW-1185">Reference proteome</keyword>
<reference evidence="1 2" key="1">
    <citation type="submission" date="2015-11" db="EMBL/GenBank/DDBJ databases">
        <title>Draft Genome Sequence of the Strain BR 10423 (Rhizobium sp.) isolated from nodules of Mimosa pudica.</title>
        <authorList>
            <person name="Barauna A.C."/>
            <person name="Zilli J.E."/>
            <person name="Simoes-Araujo J.L."/>
            <person name="Reis V.M."/>
            <person name="James E.K."/>
            <person name="Reis F.B.Jr."/>
            <person name="Rouws L.F."/>
            <person name="Passos S.R."/>
            <person name="Gois S.R."/>
        </authorList>
    </citation>
    <scope>NUCLEOTIDE SEQUENCE [LARGE SCALE GENOMIC DNA]</scope>
    <source>
        <strain evidence="1 2">BR10423</strain>
    </source>
</reference>
<gene>
    <name evidence="1" type="ORF">AS026_00255</name>
</gene>
<dbReference type="OrthoDB" id="8372815at2"/>
<accession>A0A120FRL2</accession>
<dbReference type="Proteomes" id="UP000068164">
    <property type="component" value="Unassembled WGS sequence"/>
</dbReference>
<protein>
    <submittedName>
        <fullName evidence="1">Uncharacterized protein</fullName>
    </submittedName>
</protein>
<evidence type="ECO:0000313" key="2">
    <source>
        <dbReference type="Proteomes" id="UP000068164"/>
    </source>
</evidence>
<name>A0A120FRL2_9HYPH</name>